<evidence type="ECO:0000313" key="4">
    <source>
        <dbReference type="EMBL" id="KAK1285439.1"/>
    </source>
</evidence>
<dbReference type="Pfam" id="PF12854">
    <property type="entry name" value="PPR_1"/>
    <property type="match status" value="1"/>
</dbReference>
<comment type="caution">
    <text evidence="4">The sequence shown here is derived from an EMBL/GenBank/DDBJ whole genome shotgun (WGS) entry which is preliminary data.</text>
</comment>
<dbReference type="Pfam" id="PF13041">
    <property type="entry name" value="PPR_2"/>
    <property type="match status" value="2"/>
</dbReference>
<evidence type="ECO:0000256" key="1">
    <source>
        <dbReference type="ARBA" id="ARBA00007626"/>
    </source>
</evidence>
<dbReference type="AlphaFoldDB" id="A0AAV9CAY6"/>
<dbReference type="InterPro" id="IPR011990">
    <property type="entry name" value="TPR-like_helical_dom_sf"/>
</dbReference>
<evidence type="ECO:0000256" key="2">
    <source>
        <dbReference type="ARBA" id="ARBA00022737"/>
    </source>
</evidence>
<sequence>MIGDGCLPNVVTYNVLINGLCKADSVDTAGLLCKEMLIRSFCPNEVTYGSFLDYLSMGGNMEEALKLHKVMLEELLANTVTYNILIKGFCRSGRTKDANDLLVEMDSNGLSPDCVSYSTLIHEYCRMGDLWEAFKLWDIMLERGVKPDEVAYSLLIRGCCVNGDMKKAFELQDEMRKTINWDVCDSLISASVVST</sequence>
<dbReference type="PROSITE" id="PS51375">
    <property type="entry name" value="PPR"/>
    <property type="match status" value="5"/>
</dbReference>
<evidence type="ECO:0000313" key="5">
    <source>
        <dbReference type="Proteomes" id="UP001180020"/>
    </source>
</evidence>
<dbReference type="PANTHER" id="PTHR47941">
    <property type="entry name" value="PENTATRICOPEPTIDE REPEAT-CONTAINING PROTEIN 3, MITOCHONDRIAL"/>
    <property type="match status" value="1"/>
</dbReference>
<feature type="repeat" description="PPR" evidence="3">
    <location>
        <begin position="78"/>
        <end position="112"/>
    </location>
</feature>
<feature type="repeat" description="PPR" evidence="3">
    <location>
        <begin position="44"/>
        <end position="74"/>
    </location>
</feature>
<feature type="repeat" description="PPR" evidence="3">
    <location>
        <begin position="9"/>
        <end position="43"/>
    </location>
</feature>
<protein>
    <submittedName>
        <fullName evidence="4">Pentatricopeptide repeat-containing protein</fullName>
    </submittedName>
</protein>
<reference evidence="4" key="2">
    <citation type="submission" date="2023-06" db="EMBL/GenBank/DDBJ databases">
        <authorList>
            <person name="Ma L."/>
            <person name="Liu K.-W."/>
            <person name="Li Z."/>
            <person name="Hsiao Y.-Y."/>
            <person name="Qi Y."/>
            <person name="Fu T."/>
            <person name="Tang G."/>
            <person name="Zhang D."/>
            <person name="Sun W.-H."/>
            <person name="Liu D.-K."/>
            <person name="Li Y."/>
            <person name="Chen G.-Z."/>
            <person name="Liu X.-D."/>
            <person name="Liao X.-Y."/>
            <person name="Jiang Y.-T."/>
            <person name="Yu X."/>
            <person name="Hao Y."/>
            <person name="Huang J."/>
            <person name="Zhao X.-W."/>
            <person name="Ke S."/>
            <person name="Chen Y.-Y."/>
            <person name="Wu W.-L."/>
            <person name="Hsu J.-L."/>
            <person name="Lin Y.-F."/>
            <person name="Huang M.-D."/>
            <person name="Li C.-Y."/>
            <person name="Huang L."/>
            <person name="Wang Z.-W."/>
            <person name="Zhao X."/>
            <person name="Zhong W.-Y."/>
            <person name="Peng D.-H."/>
            <person name="Ahmad S."/>
            <person name="Lan S."/>
            <person name="Zhang J.-S."/>
            <person name="Tsai W.-C."/>
            <person name="Van De Peer Y."/>
            <person name="Liu Z.-J."/>
        </authorList>
    </citation>
    <scope>NUCLEOTIDE SEQUENCE</scope>
    <source>
        <strain evidence="4">CP</strain>
        <tissue evidence="4">Leaves</tissue>
    </source>
</reference>
<name>A0AAV9CAY6_ACOCL</name>
<feature type="repeat" description="PPR" evidence="3">
    <location>
        <begin position="148"/>
        <end position="178"/>
    </location>
</feature>
<dbReference type="Gene3D" id="1.25.40.10">
    <property type="entry name" value="Tetratricopeptide repeat domain"/>
    <property type="match status" value="2"/>
</dbReference>
<proteinExistence type="inferred from homology"/>
<dbReference type="Proteomes" id="UP001180020">
    <property type="component" value="Unassembled WGS sequence"/>
</dbReference>
<dbReference type="InterPro" id="IPR002885">
    <property type="entry name" value="PPR_rpt"/>
</dbReference>
<organism evidence="4 5">
    <name type="scientific">Acorus calamus</name>
    <name type="common">Sweet flag</name>
    <dbReference type="NCBI Taxonomy" id="4465"/>
    <lineage>
        <taxon>Eukaryota</taxon>
        <taxon>Viridiplantae</taxon>
        <taxon>Streptophyta</taxon>
        <taxon>Embryophyta</taxon>
        <taxon>Tracheophyta</taxon>
        <taxon>Spermatophyta</taxon>
        <taxon>Magnoliopsida</taxon>
        <taxon>Liliopsida</taxon>
        <taxon>Acoraceae</taxon>
        <taxon>Acorus</taxon>
    </lineage>
</organism>
<gene>
    <name evidence="4" type="primary">HCF152</name>
    <name evidence="4" type="ORF">QJS10_CPB20g00991</name>
</gene>
<accession>A0AAV9CAY6</accession>
<keyword evidence="2" id="KW-0677">Repeat</keyword>
<reference evidence="4" key="1">
    <citation type="journal article" date="2023" name="Nat. Commun.">
        <title>Diploid and tetraploid genomes of Acorus and the evolution of monocots.</title>
        <authorList>
            <person name="Ma L."/>
            <person name="Liu K.W."/>
            <person name="Li Z."/>
            <person name="Hsiao Y.Y."/>
            <person name="Qi Y."/>
            <person name="Fu T."/>
            <person name="Tang G.D."/>
            <person name="Zhang D."/>
            <person name="Sun W.H."/>
            <person name="Liu D.K."/>
            <person name="Li Y."/>
            <person name="Chen G.Z."/>
            <person name="Liu X.D."/>
            <person name="Liao X.Y."/>
            <person name="Jiang Y.T."/>
            <person name="Yu X."/>
            <person name="Hao Y."/>
            <person name="Huang J."/>
            <person name="Zhao X.W."/>
            <person name="Ke S."/>
            <person name="Chen Y.Y."/>
            <person name="Wu W.L."/>
            <person name="Hsu J.L."/>
            <person name="Lin Y.F."/>
            <person name="Huang M.D."/>
            <person name="Li C.Y."/>
            <person name="Huang L."/>
            <person name="Wang Z.W."/>
            <person name="Zhao X."/>
            <person name="Zhong W.Y."/>
            <person name="Peng D.H."/>
            <person name="Ahmad S."/>
            <person name="Lan S."/>
            <person name="Zhang J.S."/>
            <person name="Tsai W.C."/>
            <person name="Van de Peer Y."/>
            <person name="Liu Z.J."/>
        </authorList>
    </citation>
    <scope>NUCLEOTIDE SEQUENCE</scope>
    <source>
        <strain evidence="4">CP</strain>
    </source>
</reference>
<evidence type="ECO:0000256" key="3">
    <source>
        <dbReference type="PROSITE-ProRule" id="PRU00708"/>
    </source>
</evidence>
<dbReference type="EMBL" id="JAUJYO010000020">
    <property type="protein sequence ID" value="KAK1285439.1"/>
    <property type="molecule type" value="Genomic_DNA"/>
</dbReference>
<dbReference type="NCBIfam" id="TIGR00756">
    <property type="entry name" value="PPR"/>
    <property type="match status" value="5"/>
</dbReference>
<feature type="repeat" description="PPR" evidence="3">
    <location>
        <begin position="113"/>
        <end position="147"/>
    </location>
</feature>
<comment type="similarity">
    <text evidence="1">Belongs to the PPR family. P subfamily.</text>
</comment>
<keyword evidence="5" id="KW-1185">Reference proteome</keyword>